<protein>
    <recommendedName>
        <fullName evidence="1">YgjP-like metallopeptidase domain-containing protein</fullName>
    </recommendedName>
</protein>
<evidence type="ECO:0000313" key="3">
    <source>
        <dbReference type="Proteomes" id="UP000194450"/>
    </source>
</evidence>
<evidence type="ECO:0000259" key="1">
    <source>
        <dbReference type="Pfam" id="PF01863"/>
    </source>
</evidence>
<dbReference type="OrthoDB" id="9811177at2"/>
<keyword evidence="3" id="KW-1185">Reference proteome</keyword>
<name>A0A1Y6FWC4_9GAMM</name>
<accession>A0A1Y6FWC4</accession>
<organism evidence="2 3">
    <name type="scientific">Pseudidiomarina planktonica</name>
    <dbReference type="NCBI Taxonomy" id="1323738"/>
    <lineage>
        <taxon>Bacteria</taxon>
        <taxon>Pseudomonadati</taxon>
        <taxon>Pseudomonadota</taxon>
        <taxon>Gammaproteobacteria</taxon>
        <taxon>Alteromonadales</taxon>
        <taxon>Idiomarinaceae</taxon>
        <taxon>Pseudidiomarina</taxon>
    </lineage>
</organism>
<dbReference type="Gene3D" id="3.30.2010.10">
    <property type="entry name" value="Metalloproteases ('zincins'), catalytic domain"/>
    <property type="match status" value="1"/>
</dbReference>
<dbReference type="Proteomes" id="UP000194450">
    <property type="component" value="Unassembled WGS sequence"/>
</dbReference>
<dbReference type="RefSeq" id="WP_086435122.1">
    <property type="nucleotide sequence ID" value="NZ_FXWH01000002.1"/>
</dbReference>
<dbReference type="PANTHER" id="PTHR30399">
    <property type="entry name" value="UNCHARACTERIZED PROTEIN YGJP"/>
    <property type="match status" value="1"/>
</dbReference>
<dbReference type="PANTHER" id="PTHR30399:SF1">
    <property type="entry name" value="UTP PYROPHOSPHATASE"/>
    <property type="match status" value="1"/>
</dbReference>
<dbReference type="EMBL" id="FXWH01000002">
    <property type="protein sequence ID" value="SMQ80078.1"/>
    <property type="molecule type" value="Genomic_DNA"/>
</dbReference>
<dbReference type="Pfam" id="PF01863">
    <property type="entry name" value="YgjP-like"/>
    <property type="match status" value="1"/>
</dbReference>
<gene>
    <name evidence="2" type="ORF">SAMN06297229_1992</name>
</gene>
<dbReference type="InterPro" id="IPR002725">
    <property type="entry name" value="YgjP-like_metallopeptidase"/>
</dbReference>
<sequence length="230" mass="26991">MDLIYTISRSKRRTLAIKISEGEVRVLAPNRFSDRKIAQVLATRESWIRKHLQRQQALISVTPERSWQHGETIPWLGQPLQLQVSNGGTSGIERVADKLHITLGSRVKHAQRQIRSLVIQWYQQQAQAWLNQYLPQAFTQPRQSRIASYKAKWGACTRSGEVSLSWKLWLAPEWVVTYVVQHELVHLTHFDHSKAFWQRVAEVNPDYRKAESWLRQHGHTVLSERYLNWQ</sequence>
<reference evidence="3" key="1">
    <citation type="submission" date="2017-04" db="EMBL/GenBank/DDBJ databases">
        <authorList>
            <person name="Varghese N."/>
            <person name="Submissions S."/>
        </authorList>
    </citation>
    <scope>NUCLEOTIDE SEQUENCE [LARGE SCALE GENOMIC DNA]</scope>
</reference>
<feature type="domain" description="YgjP-like metallopeptidase" evidence="1">
    <location>
        <begin position="13"/>
        <end position="217"/>
    </location>
</feature>
<dbReference type="AlphaFoldDB" id="A0A1Y6FWC4"/>
<proteinExistence type="predicted"/>
<evidence type="ECO:0000313" key="2">
    <source>
        <dbReference type="EMBL" id="SMQ80078.1"/>
    </source>
</evidence>
<dbReference type="CDD" id="cd07344">
    <property type="entry name" value="M48_yhfN_like"/>
    <property type="match status" value="1"/>
</dbReference>
<dbReference type="InterPro" id="IPR053136">
    <property type="entry name" value="UTP_pyrophosphatase-like"/>
</dbReference>